<dbReference type="InterPro" id="IPR006766">
    <property type="entry name" value="EXORDIUM-like"/>
</dbReference>
<evidence type="ECO:0000256" key="4">
    <source>
        <dbReference type="ARBA" id="ARBA00022729"/>
    </source>
</evidence>
<evidence type="ECO:0000313" key="7">
    <source>
        <dbReference type="Proteomes" id="UP001642487"/>
    </source>
</evidence>
<keyword evidence="4" id="KW-0732">Signal</keyword>
<evidence type="ECO:0000256" key="1">
    <source>
        <dbReference type="ARBA" id="ARBA00004271"/>
    </source>
</evidence>
<keyword evidence="2" id="KW-0052">Apoplast</keyword>
<dbReference type="Pfam" id="PF04674">
    <property type="entry name" value="Phi_1"/>
    <property type="match status" value="1"/>
</dbReference>
<evidence type="ECO:0000256" key="3">
    <source>
        <dbReference type="ARBA" id="ARBA00022525"/>
    </source>
</evidence>
<dbReference type="EMBL" id="OZ021741">
    <property type="protein sequence ID" value="CAK9325595.1"/>
    <property type="molecule type" value="Genomic_DNA"/>
</dbReference>
<evidence type="ECO:0000256" key="2">
    <source>
        <dbReference type="ARBA" id="ARBA00022523"/>
    </source>
</evidence>
<keyword evidence="7" id="KW-1185">Reference proteome</keyword>
<sequence length="407" mass="43858">MRRTITPHPALPLAINTHFLLSTSLHRLLLPPSSLPFLPIMSSITLLLLLLLSSSVHSISATVAVAAARNLAFIDQALDLDSFPFEYHGGPLLSGNVTINLIWYGNFNPSQKSIVTDFITSISSSSSSKSIISSHPSVSTWWNAIKKFYNLAKKSSRLSLSLGLHILDPKYSLGKSLTDRHILSLASRGRQKYAINVVLTAADVTVDGFCFNKCGSHGISVGAPIKGKRYKFGYIWVGNSATQCPGQCAWPFHRPVYGPQNPPLVPPNKDVGMDGIIINLASLLAGTATNPFGNGFYQGSKEAPLEAASACTGIFGKGAFPGYPGELLVDRATGASYNANGGNGRKYLLPALFNPITSTCSTLSVEFDDFVCLEVECELRPKLNCYEAARLDPTFRWASAVAIEALY</sequence>
<keyword evidence="3" id="KW-0964">Secreted</keyword>
<dbReference type="Proteomes" id="UP001642487">
    <property type="component" value="Chromosome 7"/>
</dbReference>
<protein>
    <submittedName>
        <fullName evidence="6">Uncharacterized protein</fullName>
    </submittedName>
</protein>
<proteinExistence type="inferred from homology"/>
<organism evidence="6 7">
    <name type="scientific">Citrullus colocynthis</name>
    <name type="common">colocynth</name>
    <dbReference type="NCBI Taxonomy" id="252529"/>
    <lineage>
        <taxon>Eukaryota</taxon>
        <taxon>Viridiplantae</taxon>
        <taxon>Streptophyta</taxon>
        <taxon>Embryophyta</taxon>
        <taxon>Tracheophyta</taxon>
        <taxon>Spermatophyta</taxon>
        <taxon>Magnoliopsida</taxon>
        <taxon>eudicotyledons</taxon>
        <taxon>Gunneridae</taxon>
        <taxon>Pentapetalae</taxon>
        <taxon>rosids</taxon>
        <taxon>fabids</taxon>
        <taxon>Cucurbitales</taxon>
        <taxon>Cucurbitaceae</taxon>
        <taxon>Benincaseae</taxon>
        <taxon>Citrullus</taxon>
    </lineage>
</organism>
<evidence type="ECO:0000256" key="5">
    <source>
        <dbReference type="ARBA" id="ARBA00023591"/>
    </source>
</evidence>
<evidence type="ECO:0000313" key="6">
    <source>
        <dbReference type="EMBL" id="CAK9325595.1"/>
    </source>
</evidence>
<dbReference type="PANTHER" id="PTHR31279">
    <property type="entry name" value="PROTEIN EXORDIUM-LIKE 5"/>
    <property type="match status" value="1"/>
</dbReference>
<name>A0ABP0Z3S5_9ROSI</name>
<accession>A0ABP0Z3S5</accession>
<reference evidence="6 7" key="1">
    <citation type="submission" date="2024-03" db="EMBL/GenBank/DDBJ databases">
        <authorList>
            <person name="Gkanogiannis A."/>
            <person name="Becerra Lopez-Lavalle L."/>
        </authorList>
    </citation>
    <scope>NUCLEOTIDE SEQUENCE [LARGE SCALE GENOMIC DNA]</scope>
</reference>
<gene>
    <name evidence="6" type="ORF">CITCOLO1_LOCUS17861</name>
</gene>
<dbReference type="PANTHER" id="PTHR31279:SF54">
    <property type="entry name" value="PROTEIN EXORDIUM-RELATED"/>
    <property type="match status" value="1"/>
</dbReference>
<comment type="subcellular location">
    <subcellularLocation>
        <location evidence="1">Secreted</location>
        <location evidence="1">Extracellular space</location>
        <location evidence="1">Apoplast</location>
    </subcellularLocation>
</comment>
<comment type="similarity">
    <text evidence="5">Belongs to the EXORDIUM family.</text>
</comment>